<feature type="compositionally biased region" description="Basic and acidic residues" evidence="3">
    <location>
        <begin position="154"/>
        <end position="173"/>
    </location>
</feature>
<protein>
    <submittedName>
        <fullName evidence="5">Phospholipase/carboxylesterase</fullName>
    </submittedName>
</protein>
<dbReference type="AlphaFoldDB" id="A0A830DW85"/>
<evidence type="ECO:0000313" key="5">
    <source>
        <dbReference type="EMBL" id="GGC66286.1"/>
    </source>
</evidence>
<dbReference type="InterPro" id="IPR029058">
    <property type="entry name" value="AB_hydrolase_fold"/>
</dbReference>
<evidence type="ECO:0000313" key="6">
    <source>
        <dbReference type="Proteomes" id="UP000646833"/>
    </source>
</evidence>
<accession>A0A830DW85</accession>
<name>A0A830DW85_9EURY</name>
<dbReference type="PANTHER" id="PTHR10655">
    <property type="entry name" value="LYSOPHOSPHOLIPASE-RELATED"/>
    <property type="match status" value="1"/>
</dbReference>
<feature type="region of interest" description="Disordered" evidence="3">
    <location>
        <begin position="1"/>
        <end position="25"/>
    </location>
</feature>
<dbReference type="PANTHER" id="PTHR10655:SF17">
    <property type="entry name" value="LYSOPHOSPHOLIPASE-LIKE PROTEIN 1"/>
    <property type="match status" value="1"/>
</dbReference>
<dbReference type="Proteomes" id="UP000646833">
    <property type="component" value="Unassembled WGS sequence"/>
</dbReference>
<organism evidence="5 6">
    <name type="scientific">Haloferax sulfurifontis</name>
    <dbReference type="NCBI Taxonomy" id="255616"/>
    <lineage>
        <taxon>Archaea</taxon>
        <taxon>Methanobacteriati</taxon>
        <taxon>Methanobacteriota</taxon>
        <taxon>Stenosarchaea group</taxon>
        <taxon>Halobacteria</taxon>
        <taxon>Halobacteriales</taxon>
        <taxon>Haloferacaceae</taxon>
        <taxon>Haloferax</taxon>
    </lineage>
</organism>
<evidence type="ECO:0000259" key="4">
    <source>
        <dbReference type="Pfam" id="PF02230"/>
    </source>
</evidence>
<dbReference type="RefSeq" id="WP_007276326.1">
    <property type="nucleotide sequence ID" value="NZ_BMCI01000006.1"/>
</dbReference>
<reference evidence="5" key="2">
    <citation type="submission" date="2020-09" db="EMBL/GenBank/DDBJ databases">
        <authorList>
            <person name="Sun Q."/>
            <person name="Sedlacek I."/>
        </authorList>
    </citation>
    <scope>NUCLEOTIDE SEQUENCE</scope>
    <source>
        <strain evidence="5">CCM 7217</strain>
    </source>
</reference>
<evidence type="ECO:0000256" key="1">
    <source>
        <dbReference type="ARBA" id="ARBA00006499"/>
    </source>
</evidence>
<dbReference type="InterPro" id="IPR050565">
    <property type="entry name" value="LYPA1-2/EST-like"/>
</dbReference>
<proteinExistence type="inferred from homology"/>
<comment type="caution">
    <text evidence="5">The sequence shown here is derived from an EMBL/GenBank/DDBJ whole genome shotgun (WGS) entry which is preliminary data.</text>
</comment>
<evidence type="ECO:0000256" key="3">
    <source>
        <dbReference type="SAM" id="MobiDB-lite"/>
    </source>
</evidence>
<dbReference type="InterPro" id="IPR003140">
    <property type="entry name" value="PLipase/COase/thioEstase"/>
</dbReference>
<feature type="region of interest" description="Disordered" evidence="3">
    <location>
        <begin position="151"/>
        <end position="178"/>
    </location>
</feature>
<evidence type="ECO:0000256" key="2">
    <source>
        <dbReference type="ARBA" id="ARBA00022801"/>
    </source>
</evidence>
<dbReference type="GO" id="GO:0016787">
    <property type="term" value="F:hydrolase activity"/>
    <property type="evidence" value="ECO:0007669"/>
    <property type="project" value="UniProtKB-KW"/>
</dbReference>
<reference evidence="5" key="1">
    <citation type="journal article" date="2014" name="Int. J. Syst. Evol. Microbiol.">
        <title>Complete genome sequence of Corynebacterium casei LMG S-19264T (=DSM 44701T), isolated from a smear-ripened cheese.</title>
        <authorList>
            <consortium name="US DOE Joint Genome Institute (JGI-PGF)"/>
            <person name="Walter F."/>
            <person name="Albersmeier A."/>
            <person name="Kalinowski J."/>
            <person name="Ruckert C."/>
        </authorList>
    </citation>
    <scope>NUCLEOTIDE SEQUENCE</scope>
    <source>
        <strain evidence="5">CCM 7217</strain>
    </source>
</reference>
<keyword evidence="2" id="KW-0378">Hydrolase</keyword>
<feature type="domain" description="Phospholipase/carboxylesterase/thioesterase" evidence="4">
    <location>
        <begin position="26"/>
        <end position="145"/>
    </location>
</feature>
<comment type="similarity">
    <text evidence="1">Belongs to the AB hydrolase superfamily. AB hydrolase 2 family.</text>
</comment>
<dbReference type="Gene3D" id="3.40.50.1820">
    <property type="entry name" value="alpha/beta hydrolase"/>
    <property type="match status" value="1"/>
</dbReference>
<gene>
    <name evidence="5" type="ORF">GCM10007209_30470</name>
</gene>
<dbReference type="Pfam" id="PF02230">
    <property type="entry name" value="Abhydrolase_2"/>
    <property type="match status" value="1"/>
</dbReference>
<dbReference type="EMBL" id="BMCI01000006">
    <property type="protein sequence ID" value="GGC66286.1"/>
    <property type="molecule type" value="Genomic_DNA"/>
</dbReference>
<sequence>MSPRPTTPRSATDPHEGQEIATAGAPPQVADAAVVVLHGRGSKARHALTLVDEFLHRGVMYLAPQAAGSSWYPAPAAGPIDRNEPWLSSALGRVSAALDIAADAGIPPERVVCFGFSQGACLAAEFAVRNPRRYGGLVALSGSLLGPDIGSRIRGGDGDRDDDRDSDHDRDGYVGDADLDGTPVFFGSGRDDPRVDPDRVEASARAFSALGADATSRLYEGLGHAINDDEIRVIDSFIERLD</sequence>
<dbReference type="SUPFAM" id="SSF53474">
    <property type="entry name" value="alpha/beta-Hydrolases"/>
    <property type="match status" value="1"/>
</dbReference>